<gene>
    <name evidence="3" type="ORF">COX60_02475</name>
</gene>
<protein>
    <recommendedName>
        <fullName evidence="2">PEGA domain-containing protein</fullName>
    </recommendedName>
</protein>
<keyword evidence="1" id="KW-0812">Transmembrane</keyword>
<evidence type="ECO:0000313" key="3">
    <source>
        <dbReference type="EMBL" id="PJA20175.1"/>
    </source>
</evidence>
<keyword evidence="1" id="KW-0472">Membrane</keyword>
<evidence type="ECO:0000313" key="4">
    <source>
        <dbReference type="Proteomes" id="UP000230137"/>
    </source>
</evidence>
<evidence type="ECO:0000259" key="2">
    <source>
        <dbReference type="Pfam" id="PF08308"/>
    </source>
</evidence>
<dbReference type="InterPro" id="IPR011042">
    <property type="entry name" value="6-blade_b-propeller_TolB-like"/>
</dbReference>
<dbReference type="Gene3D" id="2.120.10.30">
    <property type="entry name" value="TolB, C-terminal domain"/>
    <property type="match status" value="1"/>
</dbReference>
<dbReference type="SUPFAM" id="SSF69304">
    <property type="entry name" value="Tricorn protease N-terminal domain"/>
    <property type="match status" value="1"/>
</dbReference>
<proteinExistence type="predicted"/>
<dbReference type="Pfam" id="PF08308">
    <property type="entry name" value="PEGA"/>
    <property type="match status" value="1"/>
</dbReference>
<name>A0A2M7W3S7_9BACT</name>
<reference evidence="4" key="1">
    <citation type="submission" date="2017-09" db="EMBL/GenBank/DDBJ databases">
        <title>Depth-based differentiation of microbial function through sediment-hosted aquifers and enrichment of novel symbionts in the deep terrestrial subsurface.</title>
        <authorList>
            <person name="Probst A.J."/>
            <person name="Ladd B."/>
            <person name="Jarett J.K."/>
            <person name="Geller-Mcgrath D.E."/>
            <person name="Sieber C.M.K."/>
            <person name="Emerson J.B."/>
            <person name="Anantharaman K."/>
            <person name="Thomas B.C."/>
            <person name="Malmstrom R."/>
            <person name="Stieglmeier M."/>
            <person name="Klingl A."/>
            <person name="Woyke T."/>
            <person name="Ryan C.M."/>
            <person name="Banfield J.F."/>
        </authorList>
    </citation>
    <scope>NUCLEOTIDE SEQUENCE [LARGE SCALE GENOMIC DNA]</scope>
</reference>
<sequence>MQKEEKHTNRLSDPIVTHKDKIIKMPETKTIRDDTIDLNVHRIKSLTDKPKKPLVPIRYKRKTNYLVIAVLFTLSIIALIAILNYQPKINLIVTPEASKIRLDGKKINPEHKTSAGKHIITVSHEGYKTYEKTVTLKPWQKYREEIALVAIGQPRLISQKDALSISVDQNENRYFYLRSDGKVIYMVRQLADSQKTIEERAITPELEPIEKVIFSPDFSLAIMKFKSGEIGVYDFNQYDLINQEYTPWDKNIKEIIWRPDGEKLLYQKNTDSGDNALFVNNRLREKEERILDLRGEGLENPQFFWSQDGKKVLIIGQTNLYLYAYTDKKLSYIAQEGVTSAQIMPDSSTIIFTQSGSLKRVKIDLISAFEKNVNSENIGRVNILEEISDLKVNLESSRLVYLPSTTYALYYDNLAINKINLLNGDVTTLYKNSNGQKIVDLIIDPAQKSVVYLTEENKIYQIEYKN</sequence>
<dbReference type="Proteomes" id="UP000230137">
    <property type="component" value="Unassembled WGS sequence"/>
</dbReference>
<keyword evidence="1" id="KW-1133">Transmembrane helix</keyword>
<evidence type="ECO:0000256" key="1">
    <source>
        <dbReference type="SAM" id="Phobius"/>
    </source>
</evidence>
<accession>A0A2M7W3S7</accession>
<dbReference type="AlphaFoldDB" id="A0A2M7W3S7"/>
<dbReference type="EMBL" id="PFQF01000035">
    <property type="protein sequence ID" value="PJA20175.1"/>
    <property type="molecule type" value="Genomic_DNA"/>
</dbReference>
<dbReference type="InterPro" id="IPR013229">
    <property type="entry name" value="PEGA"/>
</dbReference>
<feature type="transmembrane region" description="Helical" evidence="1">
    <location>
        <begin position="65"/>
        <end position="85"/>
    </location>
</feature>
<comment type="caution">
    <text evidence="3">The sequence shown here is derived from an EMBL/GenBank/DDBJ whole genome shotgun (WGS) entry which is preliminary data.</text>
</comment>
<organism evidence="3 4">
    <name type="scientific">Candidatus Berkelbacteria bacterium CG_4_10_14_0_2_um_filter_35_9_33_12</name>
    <dbReference type="NCBI Taxonomy" id="1974499"/>
    <lineage>
        <taxon>Bacteria</taxon>
        <taxon>Candidatus Berkelbacteria</taxon>
    </lineage>
</organism>
<feature type="domain" description="PEGA" evidence="2">
    <location>
        <begin position="98"/>
        <end position="148"/>
    </location>
</feature>